<dbReference type="GO" id="GO:1902600">
    <property type="term" value="P:proton transmembrane transport"/>
    <property type="evidence" value="ECO:0007669"/>
    <property type="project" value="InterPro"/>
</dbReference>
<feature type="transmembrane region" description="Helical" evidence="6">
    <location>
        <begin position="177"/>
        <end position="198"/>
    </location>
</feature>
<gene>
    <name evidence="8" type="ORF">CYNAS_LOCUS15111</name>
</gene>
<evidence type="ECO:0000256" key="4">
    <source>
        <dbReference type="ARBA" id="ARBA00022989"/>
    </source>
</evidence>
<dbReference type="PANTHER" id="PTHR31102">
    <property type="match status" value="1"/>
</dbReference>
<comment type="similarity">
    <text evidence="2">Belongs to the monovalent cation:proton antiporter 1 (CPA1) transporter (TC 2.A.36) family.</text>
</comment>
<evidence type="ECO:0000313" key="8">
    <source>
        <dbReference type="EMBL" id="CAJ0603128.1"/>
    </source>
</evidence>
<feature type="transmembrane region" description="Helical" evidence="6">
    <location>
        <begin position="393"/>
        <end position="415"/>
    </location>
</feature>
<dbReference type="Pfam" id="PF00999">
    <property type="entry name" value="Na_H_Exchanger"/>
    <property type="match status" value="1"/>
</dbReference>
<comment type="caution">
    <text evidence="8">The sequence shown here is derived from an EMBL/GenBank/DDBJ whole genome shotgun (WGS) entry which is preliminary data.</text>
</comment>
<dbReference type="PANTHER" id="PTHR31102:SF1">
    <property type="entry name" value="CATION_H+ EXCHANGER DOMAIN-CONTAINING PROTEIN"/>
    <property type="match status" value="1"/>
</dbReference>
<feature type="transmembrane region" description="Helical" evidence="6">
    <location>
        <begin position="363"/>
        <end position="381"/>
    </location>
</feature>
<dbReference type="GO" id="GO:0016020">
    <property type="term" value="C:membrane"/>
    <property type="evidence" value="ECO:0007669"/>
    <property type="project" value="UniProtKB-SubCell"/>
</dbReference>
<keyword evidence="9" id="KW-1185">Reference proteome</keyword>
<accession>A0AA36H3Y6</accession>
<dbReference type="EMBL" id="CATQJL010000305">
    <property type="protein sequence ID" value="CAJ0603128.1"/>
    <property type="molecule type" value="Genomic_DNA"/>
</dbReference>
<feature type="transmembrane region" description="Helical" evidence="6">
    <location>
        <begin position="308"/>
        <end position="327"/>
    </location>
</feature>
<evidence type="ECO:0000256" key="2">
    <source>
        <dbReference type="ARBA" id="ARBA00007367"/>
    </source>
</evidence>
<feature type="transmembrane region" description="Helical" evidence="6">
    <location>
        <begin position="36"/>
        <end position="57"/>
    </location>
</feature>
<feature type="transmembrane region" description="Helical" evidence="6">
    <location>
        <begin position="427"/>
        <end position="451"/>
    </location>
</feature>
<dbReference type="Proteomes" id="UP001176961">
    <property type="component" value="Unassembled WGS sequence"/>
</dbReference>
<feature type="transmembrane region" description="Helical" evidence="6">
    <location>
        <begin position="88"/>
        <end position="110"/>
    </location>
</feature>
<dbReference type="InterPro" id="IPR006153">
    <property type="entry name" value="Cation/H_exchanger_TM"/>
</dbReference>
<evidence type="ECO:0000256" key="5">
    <source>
        <dbReference type="ARBA" id="ARBA00023136"/>
    </source>
</evidence>
<comment type="subcellular location">
    <subcellularLocation>
        <location evidence="1">Membrane</location>
        <topology evidence="1">Multi-pass membrane protein</topology>
    </subcellularLocation>
</comment>
<feature type="domain" description="Cation/H+ exchanger transmembrane" evidence="7">
    <location>
        <begin position="102"/>
        <end position="477"/>
    </location>
</feature>
<evidence type="ECO:0000259" key="7">
    <source>
        <dbReference type="Pfam" id="PF00999"/>
    </source>
</evidence>
<proteinExistence type="inferred from homology"/>
<dbReference type="GO" id="GO:0015297">
    <property type="term" value="F:antiporter activity"/>
    <property type="evidence" value="ECO:0007669"/>
    <property type="project" value="InterPro"/>
</dbReference>
<name>A0AA36H3Y6_CYLNA</name>
<dbReference type="AlphaFoldDB" id="A0AA36H3Y6"/>
<dbReference type="Gene3D" id="1.20.1530.20">
    <property type="match status" value="1"/>
</dbReference>
<sequence length="541" mass="58844">MVAKGKQALGTTIMNSSLRNIKFVRVLIDVLRNNHINFLITSFFILLFTYLTVLAAFGRDFLHPFTIPDYVLQLKNTSFSPIVDSTSLITSAFSLFFLLVFSLCVGKIFYYLSLPPLFGSLLVGLLVKNIVVLNEIFYIHPRWEWVIRTLALTIILIRCGIGLNWDYLKEAMGATLGLGLMTAAIESAAIILAAIFIFKWSVPMAFITGFVMAAVSPAVTVPIMLDLQSQGLGTRKGIPTLALGSAALDNVFCITAFSVASAIIFSTAPLAQVIVANVAEIIIGIFIGICAGWLLWWFPISYVENASVCRTLLLASICSAAVLGGQVLGFQSAGLIIAVLTSFVAGIRWKIDNDDKIRFEEKAFALLWKLFFMPLLLSLIGMKLDFSTMNWTIVLTGCALIGIGVVFRFLSGIIFSSCSGFSMREQLVTALSLLPKASVQAALAPGIYSLVADTPHLQDEAHMAVTACVLAILLTAPLGQYLLLKASPILLKNSRVVGIAKSSLEDMEFGGKPGRNNVIRTNGNTTMSYTSTARIEEDVRF</sequence>
<organism evidence="8 9">
    <name type="scientific">Cylicocyclus nassatus</name>
    <name type="common">Nematode worm</name>
    <dbReference type="NCBI Taxonomy" id="53992"/>
    <lineage>
        <taxon>Eukaryota</taxon>
        <taxon>Metazoa</taxon>
        <taxon>Ecdysozoa</taxon>
        <taxon>Nematoda</taxon>
        <taxon>Chromadorea</taxon>
        <taxon>Rhabditida</taxon>
        <taxon>Rhabditina</taxon>
        <taxon>Rhabditomorpha</taxon>
        <taxon>Strongyloidea</taxon>
        <taxon>Strongylidae</taxon>
        <taxon>Cylicocyclus</taxon>
    </lineage>
</organism>
<evidence type="ECO:0000256" key="6">
    <source>
        <dbReference type="SAM" id="Phobius"/>
    </source>
</evidence>
<protein>
    <recommendedName>
        <fullName evidence="7">Cation/H+ exchanger transmembrane domain-containing protein</fullName>
    </recommendedName>
</protein>
<feature type="transmembrane region" description="Helical" evidence="6">
    <location>
        <begin position="204"/>
        <end position="225"/>
    </location>
</feature>
<evidence type="ECO:0000313" key="9">
    <source>
        <dbReference type="Proteomes" id="UP001176961"/>
    </source>
</evidence>
<keyword evidence="4 6" id="KW-1133">Transmembrane helix</keyword>
<feature type="transmembrane region" description="Helical" evidence="6">
    <location>
        <begin position="333"/>
        <end position="351"/>
    </location>
</feature>
<dbReference type="InterPro" id="IPR051843">
    <property type="entry name" value="CPA1_transporter"/>
</dbReference>
<reference evidence="8" key="1">
    <citation type="submission" date="2023-07" db="EMBL/GenBank/DDBJ databases">
        <authorList>
            <consortium name="CYATHOMIX"/>
        </authorList>
    </citation>
    <scope>NUCLEOTIDE SEQUENCE</scope>
    <source>
        <strain evidence="8">N/A</strain>
    </source>
</reference>
<feature type="transmembrane region" description="Helical" evidence="6">
    <location>
        <begin position="145"/>
        <end position="165"/>
    </location>
</feature>
<keyword evidence="3 6" id="KW-0812">Transmembrane</keyword>
<feature type="transmembrane region" description="Helical" evidence="6">
    <location>
        <begin position="246"/>
        <end position="268"/>
    </location>
</feature>
<dbReference type="InterPro" id="IPR038770">
    <property type="entry name" value="Na+/solute_symporter_sf"/>
</dbReference>
<feature type="transmembrane region" description="Helical" evidence="6">
    <location>
        <begin position="463"/>
        <end position="484"/>
    </location>
</feature>
<feature type="transmembrane region" description="Helical" evidence="6">
    <location>
        <begin position="274"/>
        <end position="296"/>
    </location>
</feature>
<keyword evidence="5 6" id="KW-0472">Membrane</keyword>
<feature type="transmembrane region" description="Helical" evidence="6">
    <location>
        <begin position="117"/>
        <end position="139"/>
    </location>
</feature>
<evidence type="ECO:0000256" key="1">
    <source>
        <dbReference type="ARBA" id="ARBA00004141"/>
    </source>
</evidence>
<evidence type="ECO:0000256" key="3">
    <source>
        <dbReference type="ARBA" id="ARBA00022692"/>
    </source>
</evidence>